<evidence type="ECO:0000313" key="3">
    <source>
        <dbReference type="Proteomes" id="UP000251800"/>
    </source>
</evidence>
<dbReference type="Pfam" id="PF04244">
    <property type="entry name" value="DPRP"/>
    <property type="match status" value="1"/>
</dbReference>
<dbReference type="Proteomes" id="UP000251800">
    <property type="component" value="Unassembled WGS sequence"/>
</dbReference>
<dbReference type="PANTHER" id="PTHR38657:SF1">
    <property type="entry name" value="SLR1343 PROTEIN"/>
    <property type="match status" value="1"/>
</dbReference>
<dbReference type="Gene3D" id="3.40.50.620">
    <property type="entry name" value="HUPs"/>
    <property type="match status" value="1"/>
</dbReference>
<dbReference type="EMBL" id="QEQK01000013">
    <property type="protein sequence ID" value="PWN55127.1"/>
    <property type="molecule type" value="Genomic_DNA"/>
</dbReference>
<keyword evidence="3" id="KW-1185">Reference proteome</keyword>
<dbReference type="InterPro" id="IPR007357">
    <property type="entry name" value="PhrB-like"/>
</dbReference>
<dbReference type="Gene3D" id="1.10.579.10">
    <property type="entry name" value="DNA Cyclobutane Dipyrimidine Photolyase, subunit A, domain 3"/>
    <property type="match status" value="1"/>
</dbReference>
<evidence type="ECO:0000313" key="2">
    <source>
        <dbReference type="EMBL" id="PWN55127.1"/>
    </source>
</evidence>
<dbReference type="InterPro" id="IPR036134">
    <property type="entry name" value="Crypto/Photolyase_FAD-like_sf"/>
</dbReference>
<gene>
    <name evidence="2" type="ORF">DEH80_13955</name>
</gene>
<dbReference type="GO" id="GO:0016829">
    <property type="term" value="F:lyase activity"/>
    <property type="evidence" value="ECO:0007669"/>
    <property type="project" value="UniProtKB-KW"/>
</dbReference>
<dbReference type="Gene3D" id="1.10.10.1710">
    <property type="entry name" value="Deoxyribodipyrimidine photolyase-related"/>
    <property type="match status" value="1"/>
</dbReference>
<protein>
    <submittedName>
        <fullName evidence="2">Cryptochrome/photolyase family protein</fullName>
    </submittedName>
</protein>
<name>A0A383XR73_9GAMM</name>
<evidence type="ECO:0000256" key="1">
    <source>
        <dbReference type="SAM" id="MobiDB-lite"/>
    </source>
</evidence>
<dbReference type="Gene3D" id="1.25.40.80">
    <property type="match status" value="1"/>
</dbReference>
<feature type="region of interest" description="Disordered" evidence="1">
    <location>
        <begin position="175"/>
        <end position="195"/>
    </location>
</feature>
<dbReference type="PANTHER" id="PTHR38657">
    <property type="entry name" value="SLR1343 PROTEIN"/>
    <property type="match status" value="1"/>
</dbReference>
<comment type="caution">
    <text evidence="2">The sequence shown here is derived from an EMBL/GenBank/DDBJ whole genome shotgun (WGS) entry which is preliminary data.</text>
</comment>
<dbReference type="InterPro" id="IPR052551">
    <property type="entry name" value="UV-DNA_repair_photolyase"/>
</dbReference>
<reference evidence="2 3" key="1">
    <citation type="submission" date="2018-05" db="EMBL/GenBank/DDBJ databases">
        <title>Abyssibacter profundi OUC007T gen. nov., sp. nov, a marine bacterium isolated from seawater of the Mariana Trench.</title>
        <authorList>
            <person name="Zhou S."/>
        </authorList>
    </citation>
    <scope>NUCLEOTIDE SEQUENCE [LARGE SCALE GENOMIC DNA]</scope>
    <source>
        <strain evidence="2 3">OUC007</strain>
    </source>
</reference>
<dbReference type="InterPro" id="IPR014729">
    <property type="entry name" value="Rossmann-like_a/b/a_fold"/>
</dbReference>
<sequence>MRDLIVVLGDQLDPAHALIADMDPEQDRVWMAEVDDEATHVWSHKARLVLFLSAMRHFRDDLDRPLIYHELGAHPDLAAALAADLTQHQPQRVRLLKPGDWRVEQSIEQTCRDAGIELVVDDDPHFICSLADFEAWADGRKRFLLEDFYRWLRKRTGILMRNREPAGGRWNYDEDNRASFGRGGPGKLPPRQRFDPDATTQSVIDLVEARWPDHPGELADFDWPVTPAQAQQALDDFVEHRLAGFGAHQDAMWTDAAFLSHSTLSAALNLKLIDPRSVMDAAVQAWESGHAPINAVEGFVRQILGWREYVRGLYWRDMPQWLDENRLDAQEALPPMYWTGQTEMQCMQQAVGQTLRYGYAHHIQRLMITGLFGLLLGVRPREVHAWYLAIYVDAVEWVELPNTLGMSQHADGGRMASKPYVASGQYVKRMSNYCDGCRYDPGDATTDQACPMTTLYWDFLARHEDRFADHRRMRFQYRHYARKNSGERAAISRRANTVRKLARDGQL</sequence>
<dbReference type="OrthoDB" id="5288100at2"/>
<dbReference type="SUPFAM" id="SSF48173">
    <property type="entry name" value="Cryptochrome/photolyase FAD-binding domain"/>
    <property type="match status" value="1"/>
</dbReference>
<dbReference type="RefSeq" id="WP_109721127.1">
    <property type="nucleotide sequence ID" value="NZ_QEQK01000013.1"/>
</dbReference>
<organism evidence="2 3">
    <name type="scientific">Abyssibacter profundi</name>
    <dbReference type="NCBI Taxonomy" id="2182787"/>
    <lineage>
        <taxon>Bacteria</taxon>
        <taxon>Pseudomonadati</taxon>
        <taxon>Pseudomonadota</taxon>
        <taxon>Gammaproteobacteria</taxon>
        <taxon>Chromatiales</taxon>
        <taxon>Oceanococcaceae</taxon>
        <taxon>Abyssibacter</taxon>
    </lineage>
</organism>
<accession>A0A383XR73</accession>
<proteinExistence type="predicted"/>
<keyword evidence="2" id="KW-0456">Lyase</keyword>
<dbReference type="AlphaFoldDB" id="A0A383XR73"/>